<evidence type="ECO:0000313" key="2">
    <source>
        <dbReference type="EMBL" id="VFS45313.1"/>
    </source>
</evidence>
<name>A0A484ZCX2_9GAMM</name>
<protein>
    <submittedName>
        <fullName evidence="2">Pilus (Caulobacter type) biogenesis lipoprotein CpaD</fullName>
    </submittedName>
</protein>
<gene>
    <name evidence="2" type="ORF">NCTC12282_00185</name>
</gene>
<dbReference type="Pfam" id="PF09476">
    <property type="entry name" value="Pilus_CpaD"/>
    <property type="match status" value="1"/>
</dbReference>
<evidence type="ECO:0000256" key="1">
    <source>
        <dbReference type="SAM" id="SignalP"/>
    </source>
</evidence>
<organism evidence="2 3">
    <name type="scientific">Budvicia aquatica</name>
    <dbReference type="NCBI Taxonomy" id="82979"/>
    <lineage>
        <taxon>Bacteria</taxon>
        <taxon>Pseudomonadati</taxon>
        <taxon>Pseudomonadota</taxon>
        <taxon>Gammaproteobacteria</taxon>
        <taxon>Enterobacterales</taxon>
        <taxon>Budviciaceae</taxon>
        <taxon>Budvicia</taxon>
    </lineage>
</organism>
<evidence type="ECO:0000313" key="3">
    <source>
        <dbReference type="Proteomes" id="UP000373449"/>
    </source>
</evidence>
<dbReference type="EMBL" id="CAADJA010000002">
    <property type="protein sequence ID" value="VFS45313.1"/>
    <property type="molecule type" value="Genomic_DNA"/>
</dbReference>
<sequence>MRHLWMFVLLISAYSAGIQAQNQTYNSRFYASPEVEVQSFDLSSNAEIDKEILMGKVMHALGSGSGSTITISWSKNDYKAIATKIRQSLIKEGVAPYTIKVSQVVGGFDDHQQANLTVNIETVRLRPQRCNYNTQNYRYRETDDLGCALNNSLRRSLVNPMDFIF</sequence>
<reference evidence="2 3" key="1">
    <citation type="submission" date="2019-03" db="EMBL/GenBank/DDBJ databases">
        <authorList>
            <consortium name="Pathogen Informatics"/>
        </authorList>
    </citation>
    <scope>NUCLEOTIDE SEQUENCE [LARGE SCALE GENOMIC DNA]</scope>
    <source>
        <strain evidence="2 3">NCTC12282</strain>
    </source>
</reference>
<proteinExistence type="predicted"/>
<accession>A0A484ZCX2</accession>
<dbReference type="RefSeq" id="WP_127526501.1">
    <property type="nucleotide sequence ID" value="NZ_CAADJA010000002.1"/>
</dbReference>
<dbReference type="InterPro" id="IPR019027">
    <property type="entry name" value="Pilus_biogenesis_CpaD-related"/>
</dbReference>
<dbReference type="OrthoDB" id="6637889at2"/>
<dbReference type="AlphaFoldDB" id="A0A484ZCX2"/>
<feature type="signal peptide" evidence="1">
    <location>
        <begin position="1"/>
        <end position="20"/>
    </location>
</feature>
<dbReference type="Proteomes" id="UP000373449">
    <property type="component" value="Unassembled WGS sequence"/>
</dbReference>
<keyword evidence="1" id="KW-0732">Signal</keyword>
<keyword evidence="2" id="KW-0449">Lipoprotein</keyword>
<feature type="chain" id="PRO_5019859959" evidence="1">
    <location>
        <begin position="21"/>
        <end position="165"/>
    </location>
</feature>